<dbReference type="PANTHER" id="PTHR38032">
    <property type="entry name" value="POLYMERASE-RELATED"/>
    <property type="match status" value="1"/>
</dbReference>
<dbReference type="Pfam" id="PF20250">
    <property type="entry name" value="FapA_N"/>
    <property type="match status" value="1"/>
</dbReference>
<comment type="caution">
    <text evidence="3">The sequence shown here is derived from an EMBL/GenBank/DDBJ whole genome shotgun (WGS) entry which is preliminary data.</text>
</comment>
<sequence>MTHRPDRNDVKELTRPLPIDPSESILNNAPESLPSDDTNNKDGIIIIQNNQFFITSPLSGGKPAVVSSVPPVVLRKNRQIITTPTEVLSSDRLEWEIEEPAPYEITVSEDKLSAFLTVRRVEQYAWRLKNCAATNNIAVSAEQDKKALLSTLRIEQVLADFDKKSISQNLNIPAIYEELNRPTGRPVRVAEGTAPKPAISARLDILFSGEDAAATISHTGEDGERKDPDIPGVQAGDTIAIKHPLVEGVPGYDVYGRVLPAAQPEDIQIVAKEYTQLLAGGQIVALRAGRPRMTGSQIKSFDIPPLHIVRDDIKSDTSYIAFPGDVVVYGDVKEQMFLEAAGNVYIFGSVREATISATGSILIRGNVTGSKLYAGLYGVLNNRGYHLSKQIMEEGILLRKAAKVLSQKLATRQRPVNYGQVIQLLLDTKYKQFTLLIPELLNILTNIKPTYHQDRKQLVRLLEVFLRPDQFIGLLNDAVLESFLKLLRDMYTYIARLEETKVRIDLPYSDSSIIHSGGNITLYGEGTRKSELLSDGDIAYTSSEAVCEDSNLEATGAITAQTVGGTSEAKSVLKAGKRLVLHKMSGGSISVGGYSEEVTRSLENAVITPQTLQRRQ</sequence>
<proteinExistence type="predicted"/>
<keyword evidence="4" id="KW-1185">Reference proteome</keyword>
<dbReference type="InterPro" id="IPR005646">
    <property type="entry name" value="FapA"/>
</dbReference>
<dbReference type="EMBL" id="JABWCS010000198">
    <property type="protein sequence ID" value="NUU60198.1"/>
    <property type="molecule type" value="Genomic_DNA"/>
</dbReference>
<evidence type="ECO:0000313" key="3">
    <source>
        <dbReference type="EMBL" id="NUU60198.1"/>
    </source>
</evidence>
<dbReference type="InterPro" id="IPR046866">
    <property type="entry name" value="FapA_N"/>
</dbReference>
<feature type="compositionally biased region" description="Basic and acidic residues" evidence="1">
    <location>
        <begin position="1"/>
        <end position="14"/>
    </location>
</feature>
<organism evidence="3 4">
    <name type="scientific">Paenibacillus agri</name>
    <dbReference type="NCBI Taxonomy" id="2744309"/>
    <lineage>
        <taxon>Bacteria</taxon>
        <taxon>Bacillati</taxon>
        <taxon>Bacillota</taxon>
        <taxon>Bacilli</taxon>
        <taxon>Bacillales</taxon>
        <taxon>Paenibacillaceae</taxon>
        <taxon>Paenibacillus</taxon>
    </lineage>
</organism>
<feature type="domain" description="Flagellar Assembly Protein A N-terminal region" evidence="2">
    <location>
        <begin position="104"/>
        <end position="293"/>
    </location>
</feature>
<feature type="region of interest" description="Disordered" evidence="1">
    <location>
        <begin position="1"/>
        <end position="36"/>
    </location>
</feature>
<dbReference type="AlphaFoldDB" id="A0A850EH75"/>
<accession>A0A850EH75</accession>
<reference evidence="3" key="1">
    <citation type="submission" date="2020-06" db="EMBL/GenBank/DDBJ databases">
        <title>Paenibacillus sp. nov., isolated from soil.</title>
        <authorList>
            <person name="Seo Y.L."/>
        </authorList>
    </citation>
    <scope>NUCLEOTIDE SEQUENCE [LARGE SCALE GENOMIC DNA]</scope>
    <source>
        <strain evidence="3">JW14</strain>
    </source>
</reference>
<dbReference type="InterPro" id="IPR046865">
    <property type="entry name" value="FapA_b_solenoid"/>
</dbReference>
<dbReference type="PANTHER" id="PTHR38032:SF1">
    <property type="entry name" value="RNA-BINDING PROTEIN KHPB N-TERMINAL DOMAIN-CONTAINING PROTEIN"/>
    <property type="match status" value="1"/>
</dbReference>
<dbReference type="Pfam" id="PF03961">
    <property type="entry name" value="FapA"/>
    <property type="match status" value="1"/>
</dbReference>
<evidence type="ECO:0000256" key="1">
    <source>
        <dbReference type="SAM" id="MobiDB-lite"/>
    </source>
</evidence>
<evidence type="ECO:0000259" key="2">
    <source>
        <dbReference type="Pfam" id="PF20250"/>
    </source>
</evidence>
<dbReference type="Proteomes" id="UP000564806">
    <property type="component" value="Unassembled WGS sequence"/>
</dbReference>
<evidence type="ECO:0000313" key="4">
    <source>
        <dbReference type="Proteomes" id="UP000564806"/>
    </source>
</evidence>
<name>A0A850EH75_9BACL</name>
<dbReference type="RefSeq" id="WP_175370805.1">
    <property type="nucleotide sequence ID" value="NZ_JABWCS010000198.1"/>
</dbReference>
<gene>
    <name evidence="3" type="ORF">HPT30_07560</name>
</gene>
<protein>
    <submittedName>
        <fullName evidence="3">DUF342 domain-containing protein</fullName>
    </submittedName>
</protein>